<comment type="caution">
    <text evidence="2">The sequence shown here is derived from an EMBL/GenBank/DDBJ whole genome shotgun (WGS) entry which is preliminary data.</text>
</comment>
<feature type="domain" description="CS" evidence="1">
    <location>
        <begin position="11"/>
        <end position="105"/>
    </location>
</feature>
<dbReference type="OrthoDB" id="440300at2759"/>
<protein>
    <submittedName>
        <fullName evidence="4">Receptor-interacting serine/threonine-protein kinase 4</fullName>
    </submittedName>
</protein>
<evidence type="ECO:0000313" key="3">
    <source>
        <dbReference type="EMBL" id="CAL1150862.1"/>
    </source>
</evidence>
<evidence type="ECO:0000313" key="4">
    <source>
        <dbReference type="EMBL" id="CAL4784799.1"/>
    </source>
</evidence>
<dbReference type="SUPFAM" id="SSF49764">
    <property type="entry name" value="HSP20-like chaperones"/>
    <property type="match status" value="1"/>
</dbReference>
<dbReference type="EMBL" id="CAMXCT030002336">
    <property type="protein sequence ID" value="CAL4784799.1"/>
    <property type="molecule type" value="Genomic_DNA"/>
</dbReference>
<reference evidence="3" key="2">
    <citation type="submission" date="2024-04" db="EMBL/GenBank/DDBJ databases">
        <authorList>
            <person name="Chen Y."/>
            <person name="Shah S."/>
            <person name="Dougan E. K."/>
            <person name="Thang M."/>
            <person name="Chan C."/>
        </authorList>
    </citation>
    <scope>NUCLEOTIDE SEQUENCE [LARGE SCALE GENOMIC DNA]</scope>
</reference>
<dbReference type="InterPro" id="IPR007052">
    <property type="entry name" value="CS_dom"/>
</dbReference>
<organism evidence="2">
    <name type="scientific">Cladocopium goreaui</name>
    <dbReference type="NCBI Taxonomy" id="2562237"/>
    <lineage>
        <taxon>Eukaryota</taxon>
        <taxon>Sar</taxon>
        <taxon>Alveolata</taxon>
        <taxon>Dinophyceae</taxon>
        <taxon>Suessiales</taxon>
        <taxon>Symbiodiniaceae</taxon>
        <taxon>Cladocopium</taxon>
    </lineage>
</organism>
<dbReference type="GO" id="GO:0016301">
    <property type="term" value="F:kinase activity"/>
    <property type="evidence" value="ECO:0007669"/>
    <property type="project" value="UniProtKB-KW"/>
</dbReference>
<gene>
    <name evidence="2" type="ORF">C1SCF055_LOCUS23863</name>
</gene>
<evidence type="ECO:0000313" key="5">
    <source>
        <dbReference type="Proteomes" id="UP001152797"/>
    </source>
</evidence>
<accession>A0A9P1CS10</accession>
<dbReference type="Pfam" id="PF04969">
    <property type="entry name" value="CS"/>
    <property type="match status" value="1"/>
</dbReference>
<keyword evidence="4" id="KW-0808">Transferase</keyword>
<dbReference type="EMBL" id="CAMXCT010002336">
    <property type="protein sequence ID" value="CAI3997487.1"/>
    <property type="molecule type" value="Genomic_DNA"/>
</dbReference>
<keyword evidence="5" id="KW-1185">Reference proteome</keyword>
<dbReference type="EMBL" id="CAMXCT020002336">
    <property type="protein sequence ID" value="CAL1150862.1"/>
    <property type="molecule type" value="Genomic_DNA"/>
</dbReference>
<keyword evidence="4" id="KW-0675">Receptor</keyword>
<dbReference type="PROSITE" id="PS51203">
    <property type="entry name" value="CS"/>
    <property type="match status" value="1"/>
</dbReference>
<name>A0A9P1CS10_9DINO</name>
<proteinExistence type="predicted"/>
<sequence length="376" mass="42680">MASKCLEAFDRWPLEVEWAQSMGQLTLTHRLEGALPERKTWSNEEVQVKMSSNSLEVTLNGTIFKPLTGDLAGDIFRFKSWWVVEDETLIIRLFKRTLNSWKHAFAGPNRGMFRRNAFPWTKVMEKRGTNHNGAGHGMGYAEAAPKEENLEEVSPGRPAVEPGELRPDGTVEELSAGGVFALQSERHICAAHDLCLGLTAQQDDFTVTIEVHFELQRFEELRARYPLEALMATDVWPNAVCIFFQGDRMNPIVWAELDGKVEAMSSTFRISSSDPMRRRQAKGDMYSPCLSVRLTKIREPGSWTRIFKEVWQHKLMVKELGPFGPQRFDGLNGARNFLRAGYNLDDPDFWGNVDHYAAMTMKQSGYTSAPKKLTVT</sequence>
<evidence type="ECO:0000313" key="2">
    <source>
        <dbReference type="EMBL" id="CAI3997487.1"/>
    </source>
</evidence>
<dbReference type="InterPro" id="IPR008978">
    <property type="entry name" value="HSP20-like_chaperone"/>
</dbReference>
<dbReference type="AlphaFoldDB" id="A0A9P1CS10"/>
<dbReference type="Gene3D" id="2.60.40.790">
    <property type="match status" value="1"/>
</dbReference>
<evidence type="ECO:0000259" key="1">
    <source>
        <dbReference type="PROSITE" id="PS51203"/>
    </source>
</evidence>
<dbReference type="Proteomes" id="UP001152797">
    <property type="component" value="Unassembled WGS sequence"/>
</dbReference>
<dbReference type="CDD" id="cd06463">
    <property type="entry name" value="p23_like"/>
    <property type="match status" value="1"/>
</dbReference>
<reference evidence="2" key="1">
    <citation type="submission" date="2022-10" db="EMBL/GenBank/DDBJ databases">
        <authorList>
            <person name="Chen Y."/>
            <person name="Dougan E. K."/>
            <person name="Chan C."/>
            <person name="Rhodes N."/>
            <person name="Thang M."/>
        </authorList>
    </citation>
    <scope>NUCLEOTIDE SEQUENCE</scope>
</reference>
<keyword evidence="4" id="KW-0418">Kinase</keyword>